<accession>A0A937DK58</accession>
<organism evidence="3 4">
    <name type="scientific">Marivirga atlantica</name>
    <dbReference type="NCBI Taxonomy" id="1548457"/>
    <lineage>
        <taxon>Bacteria</taxon>
        <taxon>Pseudomonadati</taxon>
        <taxon>Bacteroidota</taxon>
        <taxon>Cytophagia</taxon>
        <taxon>Cytophagales</taxon>
        <taxon>Marivirgaceae</taxon>
        <taxon>Marivirga</taxon>
    </lineage>
</organism>
<evidence type="ECO:0000259" key="2">
    <source>
        <dbReference type="Pfam" id="PF21347"/>
    </source>
</evidence>
<evidence type="ECO:0000313" key="4">
    <source>
        <dbReference type="Proteomes" id="UP000642920"/>
    </source>
</evidence>
<dbReference type="Gene3D" id="2.40.360.20">
    <property type="match status" value="1"/>
</dbReference>
<dbReference type="AlphaFoldDB" id="A0A937DK58"/>
<dbReference type="InterPro" id="IPR049279">
    <property type="entry name" value="DUF3108-like"/>
</dbReference>
<name>A0A937DK58_9BACT</name>
<dbReference type="Pfam" id="PF21347">
    <property type="entry name" value="DUF3108_like"/>
    <property type="match status" value="1"/>
</dbReference>
<keyword evidence="1" id="KW-0732">Signal</keyword>
<keyword evidence="4" id="KW-1185">Reference proteome</keyword>
<feature type="domain" description="DUF3108" evidence="2">
    <location>
        <begin position="33"/>
        <end position="224"/>
    </location>
</feature>
<dbReference type="RefSeq" id="WP_201923372.1">
    <property type="nucleotide sequence ID" value="NZ_JAERQG010000004.1"/>
</dbReference>
<evidence type="ECO:0000256" key="1">
    <source>
        <dbReference type="SAM" id="SignalP"/>
    </source>
</evidence>
<sequence>MKNLFTIILASFVLLATAAKAQNNCNPFYTFAEGKKWTTANYNHKDKYEGKQSYEILEMTESDNKLIAKTLVKSFDKKDKLQMEKEIEFICEDGVIHIDMSQYLPAETLDAFKNMDVEMKMDPIEVPEKLSVGQQLADGGVHMTVKGPMPMSFDITIEDRKVTTEEEITVPAGTYNTYKITSTTVIDMMGKREMRSAEWIAEGVGAVRTESYDKSGDLKYYTVLIEYSK</sequence>
<reference evidence="3" key="1">
    <citation type="submission" date="2021-01" db="EMBL/GenBank/DDBJ databases">
        <title>Marivirga sp. nov., isolated from intertidal surface sediments.</title>
        <authorList>
            <person name="Zhang M."/>
        </authorList>
    </citation>
    <scope>NUCLEOTIDE SEQUENCE</scope>
    <source>
        <strain evidence="3">SM1354</strain>
    </source>
</reference>
<dbReference type="Proteomes" id="UP000642920">
    <property type="component" value="Unassembled WGS sequence"/>
</dbReference>
<proteinExistence type="predicted"/>
<evidence type="ECO:0000313" key="3">
    <source>
        <dbReference type="EMBL" id="MBL0766625.1"/>
    </source>
</evidence>
<feature type="chain" id="PRO_5037266229" description="DUF3108 domain-containing protein" evidence="1">
    <location>
        <begin position="22"/>
        <end position="229"/>
    </location>
</feature>
<gene>
    <name evidence="3" type="ORF">JKP34_15265</name>
</gene>
<feature type="signal peptide" evidence="1">
    <location>
        <begin position="1"/>
        <end position="21"/>
    </location>
</feature>
<protein>
    <recommendedName>
        <fullName evidence="2">DUF3108 domain-containing protein</fullName>
    </recommendedName>
</protein>
<dbReference type="EMBL" id="JAERQG010000004">
    <property type="protein sequence ID" value="MBL0766625.1"/>
    <property type="molecule type" value="Genomic_DNA"/>
</dbReference>
<comment type="caution">
    <text evidence="3">The sequence shown here is derived from an EMBL/GenBank/DDBJ whole genome shotgun (WGS) entry which is preliminary data.</text>
</comment>